<comment type="caution">
    <text evidence="3">The sequence shown here is derived from an EMBL/GenBank/DDBJ whole genome shotgun (WGS) entry which is preliminary data.</text>
</comment>
<gene>
    <name evidence="3" type="ORF">C8A04DRAFT_16028</name>
</gene>
<protein>
    <submittedName>
        <fullName evidence="3">Peptidase M49, dipeptidyl-peptidase III</fullName>
    </submittedName>
</protein>
<keyword evidence="2" id="KW-0378">Hydrolase</keyword>
<keyword evidence="1" id="KW-0479">Metal-binding</keyword>
<organism evidence="3 4">
    <name type="scientific">Dichotomopilus funicola</name>
    <dbReference type="NCBI Taxonomy" id="1934379"/>
    <lineage>
        <taxon>Eukaryota</taxon>
        <taxon>Fungi</taxon>
        <taxon>Dikarya</taxon>
        <taxon>Ascomycota</taxon>
        <taxon>Pezizomycotina</taxon>
        <taxon>Sordariomycetes</taxon>
        <taxon>Sordariomycetidae</taxon>
        <taxon>Sordariales</taxon>
        <taxon>Chaetomiaceae</taxon>
        <taxon>Dichotomopilus</taxon>
    </lineage>
</organism>
<reference evidence="3" key="2">
    <citation type="submission" date="2023-05" db="EMBL/GenBank/DDBJ databases">
        <authorList>
            <consortium name="Lawrence Berkeley National Laboratory"/>
            <person name="Steindorff A."/>
            <person name="Hensen N."/>
            <person name="Bonometti L."/>
            <person name="Westerberg I."/>
            <person name="Brannstrom I.O."/>
            <person name="Guillou S."/>
            <person name="Cros-Aarteil S."/>
            <person name="Calhoun S."/>
            <person name="Haridas S."/>
            <person name="Kuo A."/>
            <person name="Mondo S."/>
            <person name="Pangilinan J."/>
            <person name="Riley R."/>
            <person name="Labutti K."/>
            <person name="Andreopoulos B."/>
            <person name="Lipzen A."/>
            <person name="Chen C."/>
            <person name="Yanf M."/>
            <person name="Daum C."/>
            <person name="Ng V."/>
            <person name="Clum A."/>
            <person name="Ohm R."/>
            <person name="Martin F."/>
            <person name="Silar P."/>
            <person name="Natvig D."/>
            <person name="Lalanne C."/>
            <person name="Gautier V."/>
            <person name="Ament-Velasquez S.L."/>
            <person name="Kruys A."/>
            <person name="Hutchinson M.I."/>
            <person name="Powell A.J."/>
            <person name="Barry K."/>
            <person name="Miller A.N."/>
            <person name="Grigoriev I.V."/>
            <person name="Debuchy R."/>
            <person name="Gladieux P."/>
            <person name="Thoren M.H."/>
            <person name="Johannesson H."/>
        </authorList>
    </citation>
    <scope>NUCLEOTIDE SEQUENCE</scope>
    <source>
        <strain evidence="3">CBS 141.50</strain>
    </source>
</reference>
<dbReference type="AlphaFoldDB" id="A0AAN6UWP9"/>
<keyword evidence="4" id="KW-1185">Reference proteome</keyword>
<dbReference type="GO" id="GO:0016787">
    <property type="term" value="F:hydrolase activity"/>
    <property type="evidence" value="ECO:0007669"/>
    <property type="project" value="UniProtKB-KW"/>
</dbReference>
<dbReference type="RefSeq" id="XP_062632617.1">
    <property type="nucleotide sequence ID" value="XM_062778703.1"/>
</dbReference>
<evidence type="ECO:0000256" key="2">
    <source>
        <dbReference type="ARBA" id="ARBA00022801"/>
    </source>
</evidence>
<name>A0AAN6UWP9_9PEZI</name>
<sequence>SKILSHGKPSLGRLLLRLHVWRCTADIKMCKELYETLSVVDGQFEAWRQAAVAAWSNESSSLAQSEPGSKIVQPNTILERDGQVVLKLYEASDEGIIQSFVERDI</sequence>
<reference evidence="3" key="1">
    <citation type="journal article" date="2023" name="Mol. Phylogenet. Evol.">
        <title>Genome-scale phylogeny and comparative genomics of the fungal order Sordariales.</title>
        <authorList>
            <person name="Hensen N."/>
            <person name="Bonometti L."/>
            <person name="Westerberg I."/>
            <person name="Brannstrom I.O."/>
            <person name="Guillou S."/>
            <person name="Cros-Aarteil S."/>
            <person name="Calhoun S."/>
            <person name="Haridas S."/>
            <person name="Kuo A."/>
            <person name="Mondo S."/>
            <person name="Pangilinan J."/>
            <person name="Riley R."/>
            <person name="LaButti K."/>
            <person name="Andreopoulos B."/>
            <person name="Lipzen A."/>
            <person name="Chen C."/>
            <person name="Yan M."/>
            <person name="Daum C."/>
            <person name="Ng V."/>
            <person name="Clum A."/>
            <person name="Steindorff A."/>
            <person name="Ohm R.A."/>
            <person name="Martin F."/>
            <person name="Silar P."/>
            <person name="Natvig D.O."/>
            <person name="Lalanne C."/>
            <person name="Gautier V."/>
            <person name="Ament-Velasquez S.L."/>
            <person name="Kruys A."/>
            <person name="Hutchinson M.I."/>
            <person name="Powell A.J."/>
            <person name="Barry K."/>
            <person name="Miller A.N."/>
            <person name="Grigoriev I.V."/>
            <person name="Debuchy R."/>
            <person name="Gladieux P."/>
            <person name="Hiltunen Thoren M."/>
            <person name="Johannesson H."/>
        </authorList>
    </citation>
    <scope>NUCLEOTIDE SEQUENCE</scope>
    <source>
        <strain evidence="3">CBS 141.50</strain>
    </source>
</reference>
<evidence type="ECO:0000313" key="3">
    <source>
        <dbReference type="EMBL" id="KAK4139246.1"/>
    </source>
</evidence>
<dbReference type="GeneID" id="87815316"/>
<dbReference type="GO" id="GO:0046872">
    <property type="term" value="F:metal ion binding"/>
    <property type="evidence" value="ECO:0007669"/>
    <property type="project" value="UniProtKB-KW"/>
</dbReference>
<dbReference type="InterPro" id="IPR039461">
    <property type="entry name" value="Peptidase_M49"/>
</dbReference>
<evidence type="ECO:0000256" key="1">
    <source>
        <dbReference type="ARBA" id="ARBA00022723"/>
    </source>
</evidence>
<dbReference type="Proteomes" id="UP001302676">
    <property type="component" value="Unassembled WGS sequence"/>
</dbReference>
<accession>A0AAN6UWP9</accession>
<proteinExistence type="predicted"/>
<evidence type="ECO:0000313" key="4">
    <source>
        <dbReference type="Proteomes" id="UP001302676"/>
    </source>
</evidence>
<feature type="non-terminal residue" evidence="3">
    <location>
        <position position="1"/>
    </location>
</feature>
<dbReference type="EMBL" id="MU853675">
    <property type="protein sequence ID" value="KAK4139246.1"/>
    <property type="molecule type" value="Genomic_DNA"/>
</dbReference>
<dbReference type="Pfam" id="PF03571">
    <property type="entry name" value="Peptidase_M49"/>
    <property type="match status" value="1"/>
</dbReference>